<dbReference type="PROSITE" id="PS51186">
    <property type="entry name" value="GNAT"/>
    <property type="match status" value="1"/>
</dbReference>
<name>A0A7G9RBV2_9ACTN</name>
<evidence type="ECO:0000256" key="2">
    <source>
        <dbReference type="ARBA" id="ARBA00023315"/>
    </source>
</evidence>
<dbReference type="RefSeq" id="WP_187578919.1">
    <property type="nucleotide sequence ID" value="NZ_CP060713.1"/>
</dbReference>
<feature type="domain" description="N-acetyltransferase" evidence="4">
    <location>
        <begin position="17"/>
        <end position="178"/>
    </location>
</feature>
<dbReference type="InterPro" id="IPR016181">
    <property type="entry name" value="Acyl_CoA_acyltransferase"/>
</dbReference>
<dbReference type="InterPro" id="IPR002701">
    <property type="entry name" value="CM_II_prokaryot"/>
</dbReference>
<accession>A0A7G9RBV2</accession>
<evidence type="ECO:0000313" key="6">
    <source>
        <dbReference type="Proteomes" id="UP000515947"/>
    </source>
</evidence>
<gene>
    <name evidence="5" type="ORF">H9L09_00810</name>
</gene>
<dbReference type="AlphaFoldDB" id="A0A7G9RBV2"/>
<keyword evidence="1 5" id="KW-0808">Transferase</keyword>
<dbReference type="Proteomes" id="UP000515947">
    <property type="component" value="Chromosome"/>
</dbReference>
<evidence type="ECO:0000259" key="3">
    <source>
        <dbReference type="PROSITE" id="PS51168"/>
    </source>
</evidence>
<dbReference type="PROSITE" id="PS51168">
    <property type="entry name" value="CHORISMATE_MUT_2"/>
    <property type="match status" value="1"/>
</dbReference>
<dbReference type="InterPro" id="IPR036263">
    <property type="entry name" value="Chorismate_II_sf"/>
</dbReference>
<sequence>MPTDPTGPVGADPLEDLVLRPATVSDADELAALFLASREAAFPAMPRPVHPPDEVRAWFGEVLGERPRTLPMPAERETWVAERRDGPGPGRLVGYAVVDPDWLDSLYVHPGLVGQGLGGLLLDLVKSLRPGGFGLWVFETNRPAQAFYRRHGLHVVRRTDGSENEERAPDLEMAWFGTDPVGTVRRRIDEVDDRLAALLDERAALTAAAQRLKPVSGHAGRDRRREAEIVARMSRVAERLGPDRLARIMDAVITESLDAAD</sequence>
<evidence type="ECO:0000313" key="5">
    <source>
        <dbReference type="EMBL" id="QNN53077.1"/>
    </source>
</evidence>
<dbReference type="SUPFAM" id="SSF55729">
    <property type="entry name" value="Acyl-CoA N-acyltransferases (Nat)"/>
    <property type="match status" value="1"/>
</dbReference>
<dbReference type="EMBL" id="CP060713">
    <property type="protein sequence ID" value="QNN53077.1"/>
    <property type="molecule type" value="Genomic_DNA"/>
</dbReference>
<dbReference type="InterPro" id="IPR050832">
    <property type="entry name" value="Bact_Acetyltransf"/>
</dbReference>
<dbReference type="GO" id="GO:0004106">
    <property type="term" value="F:chorismate mutase activity"/>
    <property type="evidence" value="ECO:0007669"/>
    <property type="project" value="InterPro"/>
</dbReference>
<reference evidence="5 6" key="1">
    <citation type="submission" date="2020-08" db="EMBL/GenBank/DDBJ databases">
        <title>Genome sequence of Nocardioides mesophilus KACC 16243T.</title>
        <authorList>
            <person name="Hyun D.-W."/>
            <person name="Bae J.-W."/>
        </authorList>
    </citation>
    <scope>NUCLEOTIDE SEQUENCE [LARGE SCALE GENOMIC DNA]</scope>
    <source>
        <strain evidence="5 6">KACC 16243</strain>
    </source>
</reference>
<dbReference type="Gene3D" id="1.20.59.10">
    <property type="entry name" value="Chorismate mutase"/>
    <property type="match status" value="1"/>
</dbReference>
<keyword evidence="6" id="KW-1185">Reference proteome</keyword>
<protein>
    <submittedName>
        <fullName evidence="5">GNAT family N-acetyltransferase</fullName>
    </submittedName>
</protein>
<dbReference type="SMART" id="SM00830">
    <property type="entry name" value="CM_2"/>
    <property type="match status" value="1"/>
</dbReference>
<dbReference type="GO" id="GO:0016747">
    <property type="term" value="F:acyltransferase activity, transferring groups other than amino-acyl groups"/>
    <property type="evidence" value="ECO:0007669"/>
    <property type="project" value="InterPro"/>
</dbReference>
<dbReference type="Pfam" id="PF13508">
    <property type="entry name" value="Acetyltransf_7"/>
    <property type="match status" value="1"/>
</dbReference>
<dbReference type="KEGG" id="nmes:H9L09_00810"/>
<dbReference type="InterPro" id="IPR000182">
    <property type="entry name" value="GNAT_dom"/>
</dbReference>
<feature type="domain" description="Chorismate mutase" evidence="3">
    <location>
        <begin position="175"/>
        <end position="261"/>
    </location>
</feature>
<proteinExistence type="predicted"/>
<evidence type="ECO:0000259" key="4">
    <source>
        <dbReference type="PROSITE" id="PS51186"/>
    </source>
</evidence>
<dbReference type="SUPFAM" id="SSF48600">
    <property type="entry name" value="Chorismate mutase II"/>
    <property type="match status" value="1"/>
</dbReference>
<dbReference type="GO" id="GO:0046417">
    <property type="term" value="P:chorismate metabolic process"/>
    <property type="evidence" value="ECO:0007669"/>
    <property type="project" value="InterPro"/>
</dbReference>
<dbReference type="Pfam" id="PF01817">
    <property type="entry name" value="CM_2"/>
    <property type="match status" value="1"/>
</dbReference>
<evidence type="ECO:0000256" key="1">
    <source>
        <dbReference type="ARBA" id="ARBA00022679"/>
    </source>
</evidence>
<dbReference type="PANTHER" id="PTHR43877">
    <property type="entry name" value="AMINOALKYLPHOSPHONATE N-ACETYLTRANSFERASE-RELATED-RELATED"/>
    <property type="match status" value="1"/>
</dbReference>
<dbReference type="Gene3D" id="3.40.630.30">
    <property type="match status" value="1"/>
</dbReference>
<keyword evidence="2" id="KW-0012">Acyltransferase</keyword>
<dbReference type="InterPro" id="IPR036979">
    <property type="entry name" value="CM_dom_sf"/>
</dbReference>
<organism evidence="5 6">
    <name type="scientific">Nocardioides mesophilus</name>
    <dbReference type="NCBI Taxonomy" id="433659"/>
    <lineage>
        <taxon>Bacteria</taxon>
        <taxon>Bacillati</taxon>
        <taxon>Actinomycetota</taxon>
        <taxon>Actinomycetes</taxon>
        <taxon>Propionibacteriales</taxon>
        <taxon>Nocardioidaceae</taxon>
        <taxon>Nocardioides</taxon>
    </lineage>
</organism>